<evidence type="ECO:0000256" key="2">
    <source>
        <dbReference type="ARBA" id="ARBA00023015"/>
    </source>
</evidence>
<evidence type="ECO:0000256" key="3">
    <source>
        <dbReference type="ARBA" id="ARBA00023082"/>
    </source>
</evidence>
<dbReference type="EMBL" id="SMBT01000001">
    <property type="protein sequence ID" value="TCU90491.1"/>
    <property type="molecule type" value="Genomic_DNA"/>
</dbReference>
<keyword evidence="2" id="KW-0805">Transcription regulation</keyword>
<dbReference type="PANTHER" id="PTHR43133:SF63">
    <property type="entry name" value="RNA POLYMERASE SIGMA FACTOR FECI-RELATED"/>
    <property type="match status" value="1"/>
</dbReference>
<dbReference type="InterPro" id="IPR013324">
    <property type="entry name" value="RNA_pol_sigma_r3/r4-like"/>
</dbReference>
<dbReference type="Proteomes" id="UP000295794">
    <property type="component" value="Unassembled WGS sequence"/>
</dbReference>
<keyword evidence="3" id="KW-0731">Sigma factor</keyword>
<dbReference type="Proteomes" id="UP000255108">
    <property type="component" value="Unassembled WGS sequence"/>
</dbReference>
<feature type="domain" description="RNA polymerase sigma factor 70 region 4 type 2" evidence="6">
    <location>
        <begin position="122"/>
        <end position="170"/>
    </location>
</feature>
<protein>
    <submittedName>
        <fullName evidence="7">Probable RNA polymerase sigma factor fecI</fullName>
    </submittedName>
    <submittedName>
        <fullName evidence="8">RNA polymerase sigma-70 factor (ECF subfamily)</fullName>
    </submittedName>
</protein>
<organism evidence="7 9">
    <name type="scientific">Iodobacter fluviatilis</name>
    <dbReference type="NCBI Taxonomy" id="537"/>
    <lineage>
        <taxon>Bacteria</taxon>
        <taxon>Pseudomonadati</taxon>
        <taxon>Pseudomonadota</taxon>
        <taxon>Betaproteobacteria</taxon>
        <taxon>Neisseriales</taxon>
        <taxon>Chitinibacteraceae</taxon>
        <taxon>Iodobacter</taxon>
    </lineage>
</organism>
<dbReference type="InterPro" id="IPR007627">
    <property type="entry name" value="RNA_pol_sigma70_r2"/>
</dbReference>
<evidence type="ECO:0000259" key="5">
    <source>
        <dbReference type="Pfam" id="PF04542"/>
    </source>
</evidence>
<dbReference type="InterPro" id="IPR013325">
    <property type="entry name" value="RNA_pol_sigma_r2"/>
</dbReference>
<dbReference type="InterPro" id="IPR036388">
    <property type="entry name" value="WH-like_DNA-bd_sf"/>
</dbReference>
<dbReference type="CDD" id="cd06171">
    <property type="entry name" value="Sigma70_r4"/>
    <property type="match status" value="1"/>
</dbReference>
<evidence type="ECO:0000313" key="7">
    <source>
        <dbReference type="EMBL" id="STQ89518.1"/>
    </source>
</evidence>
<dbReference type="EMBL" id="UGHR01000001">
    <property type="protein sequence ID" value="STQ89518.1"/>
    <property type="molecule type" value="Genomic_DNA"/>
</dbReference>
<dbReference type="InterPro" id="IPR014284">
    <property type="entry name" value="RNA_pol_sigma-70_dom"/>
</dbReference>
<proteinExistence type="inferred from homology"/>
<dbReference type="Gene3D" id="1.10.10.10">
    <property type="entry name" value="Winged helix-like DNA-binding domain superfamily/Winged helix DNA-binding domain"/>
    <property type="match status" value="1"/>
</dbReference>
<name>A0A377Q424_9NEIS</name>
<evidence type="ECO:0000259" key="6">
    <source>
        <dbReference type="Pfam" id="PF08281"/>
    </source>
</evidence>
<gene>
    <name evidence="7" type="primary">fecI</name>
    <name evidence="8" type="ORF">EV682_101524</name>
    <name evidence="7" type="ORF">NCTC11159_00542</name>
</gene>
<dbReference type="GO" id="GO:0016987">
    <property type="term" value="F:sigma factor activity"/>
    <property type="evidence" value="ECO:0007669"/>
    <property type="project" value="UniProtKB-KW"/>
</dbReference>
<dbReference type="GO" id="GO:0003677">
    <property type="term" value="F:DNA binding"/>
    <property type="evidence" value="ECO:0007669"/>
    <property type="project" value="InterPro"/>
</dbReference>
<evidence type="ECO:0000313" key="8">
    <source>
        <dbReference type="EMBL" id="TCU90491.1"/>
    </source>
</evidence>
<keyword evidence="4" id="KW-0804">Transcription</keyword>
<dbReference type="Pfam" id="PF08281">
    <property type="entry name" value="Sigma70_r4_2"/>
    <property type="match status" value="1"/>
</dbReference>
<dbReference type="NCBIfam" id="TIGR02937">
    <property type="entry name" value="sigma70-ECF"/>
    <property type="match status" value="1"/>
</dbReference>
<dbReference type="SUPFAM" id="SSF88946">
    <property type="entry name" value="Sigma2 domain of RNA polymerase sigma factors"/>
    <property type="match status" value="1"/>
</dbReference>
<dbReference type="AlphaFoldDB" id="A0A377Q424"/>
<reference evidence="7 9" key="1">
    <citation type="submission" date="2018-06" db="EMBL/GenBank/DDBJ databases">
        <authorList>
            <consortium name="Pathogen Informatics"/>
            <person name="Doyle S."/>
        </authorList>
    </citation>
    <scope>NUCLEOTIDE SEQUENCE [LARGE SCALE GENOMIC DNA]</scope>
    <source>
        <strain evidence="7 9">NCTC11159</strain>
    </source>
</reference>
<evidence type="ECO:0000256" key="4">
    <source>
        <dbReference type="ARBA" id="ARBA00023163"/>
    </source>
</evidence>
<dbReference type="PANTHER" id="PTHR43133">
    <property type="entry name" value="RNA POLYMERASE ECF-TYPE SIGMA FACTO"/>
    <property type="match status" value="1"/>
</dbReference>
<evidence type="ECO:0000256" key="1">
    <source>
        <dbReference type="ARBA" id="ARBA00010641"/>
    </source>
</evidence>
<feature type="domain" description="RNA polymerase sigma-70 region 2" evidence="5">
    <location>
        <begin position="24"/>
        <end position="91"/>
    </location>
</feature>
<dbReference type="InterPro" id="IPR013249">
    <property type="entry name" value="RNA_pol_sigma70_r4_t2"/>
</dbReference>
<sequence length="183" mass="20774">MILVIFHFKRYDSPLFCFGLCSVFERYYHDLHLFISRSIGCRDKAQDVVQEAYARVLASKQVSQDGGAGLGALLYTTAKNIVIDQYRQNQSRQYDNYEHVELPASRADEPEHRAAGRQSMKLLLELIDSLPPRSKEAFVLYKFEGLSHAEIAKQMGISINMVEKHIINAMVSCKKGMAERGGK</sequence>
<dbReference type="GO" id="GO:0006352">
    <property type="term" value="P:DNA-templated transcription initiation"/>
    <property type="evidence" value="ECO:0007669"/>
    <property type="project" value="InterPro"/>
</dbReference>
<dbReference type="Pfam" id="PF04542">
    <property type="entry name" value="Sigma70_r2"/>
    <property type="match status" value="1"/>
</dbReference>
<evidence type="ECO:0000313" key="9">
    <source>
        <dbReference type="Proteomes" id="UP000255108"/>
    </source>
</evidence>
<accession>A0A377Q424</accession>
<dbReference type="SUPFAM" id="SSF88659">
    <property type="entry name" value="Sigma3 and sigma4 domains of RNA polymerase sigma factors"/>
    <property type="match status" value="1"/>
</dbReference>
<comment type="similarity">
    <text evidence="1">Belongs to the sigma-70 factor family. ECF subfamily.</text>
</comment>
<dbReference type="Gene3D" id="1.10.1740.10">
    <property type="match status" value="1"/>
</dbReference>
<reference evidence="8 10" key="2">
    <citation type="submission" date="2019-03" db="EMBL/GenBank/DDBJ databases">
        <title>Genomic Encyclopedia of Type Strains, Phase IV (KMG-IV): sequencing the most valuable type-strain genomes for metagenomic binning, comparative biology and taxonomic classification.</title>
        <authorList>
            <person name="Goeker M."/>
        </authorList>
    </citation>
    <scope>NUCLEOTIDE SEQUENCE [LARGE SCALE GENOMIC DNA]</scope>
    <source>
        <strain evidence="8 10">DSM 3764</strain>
    </source>
</reference>
<dbReference type="InterPro" id="IPR039425">
    <property type="entry name" value="RNA_pol_sigma-70-like"/>
</dbReference>
<keyword evidence="10" id="KW-1185">Reference proteome</keyword>
<evidence type="ECO:0000313" key="10">
    <source>
        <dbReference type="Proteomes" id="UP000295794"/>
    </source>
</evidence>